<keyword evidence="8" id="KW-1185">Reference proteome</keyword>
<dbReference type="GO" id="GO:0005634">
    <property type="term" value="C:nucleus"/>
    <property type="evidence" value="ECO:0007669"/>
    <property type="project" value="UniProtKB-ARBA"/>
</dbReference>
<dbReference type="InterPro" id="IPR036236">
    <property type="entry name" value="Znf_C2H2_sf"/>
</dbReference>
<reference evidence="7" key="1">
    <citation type="submission" date="2022-07" db="EMBL/GenBank/DDBJ databases">
        <authorList>
            <person name="Trinca V."/>
            <person name="Uliana J.V.C."/>
            <person name="Torres T.T."/>
            <person name="Ward R.J."/>
            <person name="Monesi N."/>
        </authorList>
    </citation>
    <scope>NUCLEOTIDE SEQUENCE</scope>
    <source>
        <strain evidence="7">HSMRA1968</strain>
        <tissue evidence="7">Whole embryos</tissue>
    </source>
</reference>
<name>A0A9Q0RTP6_9DIPT</name>
<evidence type="ECO:0000256" key="4">
    <source>
        <dbReference type="ARBA" id="ARBA00022833"/>
    </source>
</evidence>
<dbReference type="PANTHER" id="PTHR19818:SF139">
    <property type="entry name" value="PAIR-RULE PROTEIN ODD-PAIRED"/>
    <property type="match status" value="1"/>
</dbReference>
<dbReference type="OrthoDB" id="6601382at2759"/>
<protein>
    <submittedName>
        <fullName evidence="7">Ras-responsive element-binding protein 1</fullName>
    </submittedName>
</protein>
<dbReference type="InterPro" id="IPR050329">
    <property type="entry name" value="GLI_C2H2-zinc-finger"/>
</dbReference>
<evidence type="ECO:0000313" key="7">
    <source>
        <dbReference type="EMBL" id="KAJ6597372.1"/>
    </source>
</evidence>
<dbReference type="Gene3D" id="3.30.160.60">
    <property type="entry name" value="Classic Zinc Finger"/>
    <property type="match status" value="1"/>
</dbReference>
<evidence type="ECO:0000256" key="1">
    <source>
        <dbReference type="ARBA" id="ARBA00022723"/>
    </source>
</evidence>
<evidence type="ECO:0000313" key="8">
    <source>
        <dbReference type="Proteomes" id="UP001151699"/>
    </source>
</evidence>
<dbReference type="InterPro" id="IPR013087">
    <property type="entry name" value="Znf_C2H2_type"/>
</dbReference>
<keyword evidence="2" id="KW-0677">Repeat</keyword>
<dbReference type="EMBL" id="WJQU01006380">
    <property type="protein sequence ID" value="KAJ6597372.1"/>
    <property type="molecule type" value="Genomic_DNA"/>
</dbReference>
<evidence type="ECO:0000259" key="6">
    <source>
        <dbReference type="PROSITE" id="PS50157"/>
    </source>
</evidence>
<feature type="domain" description="C2H2-type" evidence="6">
    <location>
        <begin position="35"/>
        <end position="65"/>
    </location>
</feature>
<evidence type="ECO:0000256" key="3">
    <source>
        <dbReference type="ARBA" id="ARBA00022771"/>
    </source>
</evidence>
<sequence length="145" mass="16654">MNDVKKFKCTICTNSFSEDLMLKKHIQRHFDGRYITCSIPNCNKGFTTKHQLTKHVKIAHPNKDSSTAPPRRIAVKRELSAAGKHNCYFESCDAHFETSDLLNEHLTTTHGLSIVKNAGKRTKMDVMFSEQLKNQKMDNDKQEEN</sequence>
<dbReference type="GO" id="GO:0000981">
    <property type="term" value="F:DNA-binding transcription factor activity, RNA polymerase II-specific"/>
    <property type="evidence" value="ECO:0007669"/>
    <property type="project" value="TreeGrafter"/>
</dbReference>
<dbReference type="SMART" id="SM00355">
    <property type="entry name" value="ZnF_C2H2"/>
    <property type="match status" value="3"/>
</dbReference>
<dbReference type="PROSITE" id="PS00028">
    <property type="entry name" value="ZINC_FINGER_C2H2_1"/>
    <property type="match status" value="3"/>
</dbReference>
<dbReference type="SUPFAM" id="SSF57667">
    <property type="entry name" value="beta-beta-alpha zinc fingers"/>
    <property type="match status" value="1"/>
</dbReference>
<accession>A0A9Q0RTP6</accession>
<keyword evidence="4" id="KW-0862">Zinc</keyword>
<keyword evidence="1" id="KW-0479">Metal-binding</keyword>
<organism evidence="7 8">
    <name type="scientific">Pseudolycoriella hygida</name>
    <dbReference type="NCBI Taxonomy" id="35572"/>
    <lineage>
        <taxon>Eukaryota</taxon>
        <taxon>Metazoa</taxon>
        <taxon>Ecdysozoa</taxon>
        <taxon>Arthropoda</taxon>
        <taxon>Hexapoda</taxon>
        <taxon>Insecta</taxon>
        <taxon>Pterygota</taxon>
        <taxon>Neoptera</taxon>
        <taxon>Endopterygota</taxon>
        <taxon>Diptera</taxon>
        <taxon>Nematocera</taxon>
        <taxon>Sciaroidea</taxon>
        <taxon>Sciaridae</taxon>
        <taxon>Pseudolycoriella</taxon>
    </lineage>
</organism>
<dbReference type="GO" id="GO:0000978">
    <property type="term" value="F:RNA polymerase II cis-regulatory region sequence-specific DNA binding"/>
    <property type="evidence" value="ECO:0007669"/>
    <property type="project" value="TreeGrafter"/>
</dbReference>
<evidence type="ECO:0000256" key="5">
    <source>
        <dbReference type="PROSITE-ProRule" id="PRU00042"/>
    </source>
</evidence>
<comment type="caution">
    <text evidence="7">The sequence shown here is derived from an EMBL/GenBank/DDBJ whole genome shotgun (WGS) entry which is preliminary data.</text>
</comment>
<keyword evidence="3 5" id="KW-0863">Zinc-finger</keyword>
<dbReference type="GO" id="GO:0045944">
    <property type="term" value="P:positive regulation of transcription by RNA polymerase II"/>
    <property type="evidence" value="ECO:0007669"/>
    <property type="project" value="UniProtKB-ARBA"/>
</dbReference>
<dbReference type="PROSITE" id="PS50157">
    <property type="entry name" value="ZINC_FINGER_C2H2_2"/>
    <property type="match status" value="2"/>
</dbReference>
<dbReference type="AlphaFoldDB" id="A0A9Q0RTP6"/>
<feature type="domain" description="C2H2-type" evidence="6">
    <location>
        <begin position="7"/>
        <end position="34"/>
    </location>
</feature>
<dbReference type="Proteomes" id="UP001151699">
    <property type="component" value="Unassembled WGS sequence"/>
</dbReference>
<dbReference type="GO" id="GO:0008270">
    <property type="term" value="F:zinc ion binding"/>
    <property type="evidence" value="ECO:0007669"/>
    <property type="project" value="UniProtKB-KW"/>
</dbReference>
<gene>
    <name evidence="7" type="primary">RREB1_3</name>
    <name evidence="7" type="ORF">Bhyg_15480</name>
</gene>
<dbReference type="PANTHER" id="PTHR19818">
    <property type="entry name" value="ZINC FINGER PROTEIN ZIC AND GLI"/>
    <property type="match status" value="1"/>
</dbReference>
<dbReference type="Pfam" id="PF00096">
    <property type="entry name" value="zf-C2H2"/>
    <property type="match status" value="2"/>
</dbReference>
<evidence type="ECO:0000256" key="2">
    <source>
        <dbReference type="ARBA" id="ARBA00022737"/>
    </source>
</evidence>
<proteinExistence type="predicted"/>